<organism evidence="1 2">
    <name type="scientific">Prauserella salsuginis</name>
    <dbReference type="NCBI Taxonomy" id="387889"/>
    <lineage>
        <taxon>Bacteria</taxon>
        <taxon>Bacillati</taxon>
        <taxon>Actinomycetota</taxon>
        <taxon>Actinomycetes</taxon>
        <taxon>Pseudonocardiales</taxon>
        <taxon>Pseudonocardiaceae</taxon>
        <taxon>Prauserella</taxon>
        <taxon>Prauserella salsuginis group</taxon>
    </lineage>
</organism>
<reference evidence="1 2" key="1">
    <citation type="submission" date="2024-09" db="EMBL/GenBank/DDBJ databases">
        <title>The Natural Products Discovery Center: Release of the First 8490 Sequenced Strains for Exploring Actinobacteria Biosynthetic Diversity.</title>
        <authorList>
            <person name="Kalkreuter E."/>
            <person name="Kautsar S.A."/>
            <person name="Yang D."/>
            <person name="Bader C.D."/>
            <person name="Teijaro C.N."/>
            <person name="Fluegel L."/>
            <person name="Davis C.M."/>
            <person name="Simpson J.R."/>
            <person name="Lauterbach L."/>
            <person name="Steele A.D."/>
            <person name="Gui C."/>
            <person name="Meng S."/>
            <person name="Li G."/>
            <person name="Viehrig K."/>
            <person name="Ye F."/>
            <person name="Su P."/>
            <person name="Kiefer A.F."/>
            <person name="Nichols A."/>
            <person name="Cepeda A.J."/>
            <person name="Yan W."/>
            <person name="Fan B."/>
            <person name="Jiang Y."/>
            <person name="Adhikari A."/>
            <person name="Zheng C.-J."/>
            <person name="Schuster L."/>
            <person name="Cowan T.M."/>
            <person name="Smanski M.J."/>
            <person name="Chevrette M.G."/>
            <person name="De Carvalho L.P.S."/>
            <person name="Shen B."/>
        </authorList>
    </citation>
    <scope>NUCLEOTIDE SEQUENCE [LARGE SCALE GENOMIC DNA]</scope>
    <source>
        <strain evidence="1 2">NPDC060353</strain>
    </source>
</reference>
<accession>A0ABW6GBC3</accession>
<sequence>MDTTPFSIHPCARSVTAALADSAIGSAVSTRLPARELAGTADRFGSER</sequence>
<keyword evidence="2" id="KW-1185">Reference proteome</keyword>
<proteinExistence type="predicted"/>
<name>A0ABW6GBC3_9PSEU</name>
<evidence type="ECO:0000313" key="2">
    <source>
        <dbReference type="Proteomes" id="UP001598673"/>
    </source>
</evidence>
<dbReference type="RefSeq" id="WP_258938108.1">
    <property type="nucleotide sequence ID" value="NZ_JANBBF010000014.1"/>
</dbReference>
<dbReference type="Proteomes" id="UP001598673">
    <property type="component" value="Unassembled WGS sequence"/>
</dbReference>
<comment type="caution">
    <text evidence="1">The sequence shown here is derived from an EMBL/GenBank/DDBJ whole genome shotgun (WGS) entry which is preliminary data.</text>
</comment>
<evidence type="ECO:0000313" key="1">
    <source>
        <dbReference type="EMBL" id="MFD6796504.1"/>
    </source>
</evidence>
<dbReference type="EMBL" id="JBHXCV010000022">
    <property type="protein sequence ID" value="MFD6796504.1"/>
    <property type="molecule type" value="Genomic_DNA"/>
</dbReference>
<evidence type="ECO:0008006" key="3">
    <source>
        <dbReference type="Google" id="ProtNLM"/>
    </source>
</evidence>
<protein>
    <recommendedName>
        <fullName evidence="3">FXSXX-COOH protein</fullName>
    </recommendedName>
</protein>
<gene>
    <name evidence="1" type="ORF">ACFWGY_24525</name>
</gene>